<accession>A0A0E9QG25</accession>
<proteinExistence type="predicted"/>
<dbReference type="EMBL" id="GBXM01093115">
    <property type="protein sequence ID" value="JAH15462.1"/>
    <property type="molecule type" value="Transcribed_RNA"/>
</dbReference>
<organism evidence="1">
    <name type="scientific">Anguilla anguilla</name>
    <name type="common">European freshwater eel</name>
    <name type="synonym">Muraena anguilla</name>
    <dbReference type="NCBI Taxonomy" id="7936"/>
    <lineage>
        <taxon>Eukaryota</taxon>
        <taxon>Metazoa</taxon>
        <taxon>Chordata</taxon>
        <taxon>Craniata</taxon>
        <taxon>Vertebrata</taxon>
        <taxon>Euteleostomi</taxon>
        <taxon>Actinopterygii</taxon>
        <taxon>Neopterygii</taxon>
        <taxon>Teleostei</taxon>
        <taxon>Anguilliformes</taxon>
        <taxon>Anguillidae</taxon>
        <taxon>Anguilla</taxon>
    </lineage>
</organism>
<dbReference type="AlphaFoldDB" id="A0A0E9QG25"/>
<sequence length="21" mass="2717">MHHKQYCNQSSYYKEYLKDNH</sequence>
<name>A0A0E9QG25_ANGAN</name>
<evidence type="ECO:0000313" key="1">
    <source>
        <dbReference type="EMBL" id="JAH15462.1"/>
    </source>
</evidence>
<protein>
    <submittedName>
        <fullName evidence="1">Uncharacterized protein</fullName>
    </submittedName>
</protein>
<reference evidence="1" key="1">
    <citation type="submission" date="2014-11" db="EMBL/GenBank/DDBJ databases">
        <authorList>
            <person name="Amaro Gonzalez C."/>
        </authorList>
    </citation>
    <scope>NUCLEOTIDE SEQUENCE</scope>
</reference>
<reference evidence="1" key="2">
    <citation type="journal article" date="2015" name="Fish Shellfish Immunol.">
        <title>Early steps in the European eel (Anguilla anguilla)-Vibrio vulnificus interaction in the gills: Role of the RtxA13 toxin.</title>
        <authorList>
            <person name="Callol A."/>
            <person name="Pajuelo D."/>
            <person name="Ebbesson L."/>
            <person name="Teles M."/>
            <person name="MacKenzie S."/>
            <person name="Amaro C."/>
        </authorList>
    </citation>
    <scope>NUCLEOTIDE SEQUENCE</scope>
</reference>